<keyword evidence="1" id="KW-0472">Membrane</keyword>
<keyword evidence="1" id="KW-1133">Transmembrane helix</keyword>
<evidence type="ECO:0000313" key="2">
    <source>
        <dbReference type="EMBL" id="RWW91868.1"/>
    </source>
</evidence>
<evidence type="ECO:0000313" key="3">
    <source>
        <dbReference type="Proteomes" id="UP000287527"/>
    </source>
</evidence>
<keyword evidence="1" id="KW-0812">Transmembrane</keyword>
<dbReference type="OrthoDB" id="1363168at2"/>
<protein>
    <recommendedName>
        <fullName evidence="4">Cell wall anchor protein</fullName>
    </recommendedName>
</protein>
<reference evidence="2 3" key="1">
    <citation type="submission" date="2019-01" db="EMBL/GenBank/DDBJ databases">
        <title>Flavobacterium sp. nov.,isolated from freshwater.</title>
        <authorList>
            <person name="Zhang R."/>
            <person name="Du Z.-J."/>
        </authorList>
    </citation>
    <scope>NUCLEOTIDE SEQUENCE [LARGE SCALE GENOMIC DNA]</scope>
    <source>
        <strain evidence="2 3">1E403</strain>
    </source>
</reference>
<keyword evidence="3" id="KW-1185">Reference proteome</keyword>
<dbReference type="EMBL" id="SBII01000016">
    <property type="protein sequence ID" value="RWW91868.1"/>
    <property type="molecule type" value="Genomic_DNA"/>
</dbReference>
<gene>
    <name evidence="2" type="ORF">EPI11_17655</name>
</gene>
<dbReference type="Proteomes" id="UP000287527">
    <property type="component" value="Unassembled WGS sequence"/>
</dbReference>
<dbReference type="RefSeq" id="WP_128391320.1">
    <property type="nucleotide sequence ID" value="NZ_SBII01000016.1"/>
</dbReference>
<dbReference type="AlphaFoldDB" id="A0A3S3TV27"/>
<comment type="caution">
    <text evidence="2">The sequence shown here is derived from an EMBL/GenBank/DDBJ whole genome shotgun (WGS) entry which is preliminary data.</text>
</comment>
<evidence type="ECO:0000256" key="1">
    <source>
        <dbReference type="SAM" id="Phobius"/>
    </source>
</evidence>
<accession>A0A3S3TV27</accession>
<sequence length="116" mass="13332">MTINELYVAIGGGIGTVLGGFSGWFFRRRYENASAEEKEADAKGKEIDNEIKLSDYYKIMLDDLGTRYDKKFSDIISVYEQKANLQQDEINLLKSKNRMLGQENAALRKRVKELEE</sequence>
<feature type="transmembrane region" description="Helical" evidence="1">
    <location>
        <begin position="6"/>
        <end position="26"/>
    </location>
</feature>
<name>A0A3S3TV27_9FLAO</name>
<evidence type="ECO:0008006" key="4">
    <source>
        <dbReference type="Google" id="ProtNLM"/>
    </source>
</evidence>
<proteinExistence type="predicted"/>
<organism evidence="2 3">
    <name type="scientific">Flavobacterium cerinum</name>
    <dbReference type="NCBI Taxonomy" id="2502784"/>
    <lineage>
        <taxon>Bacteria</taxon>
        <taxon>Pseudomonadati</taxon>
        <taxon>Bacteroidota</taxon>
        <taxon>Flavobacteriia</taxon>
        <taxon>Flavobacteriales</taxon>
        <taxon>Flavobacteriaceae</taxon>
        <taxon>Flavobacterium</taxon>
    </lineage>
</organism>